<feature type="transmembrane region" description="Helical" evidence="5">
    <location>
        <begin position="190"/>
        <end position="215"/>
    </location>
</feature>
<proteinExistence type="predicted"/>
<dbReference type="GO" id="GO:0015179">
    <property type="term" value="F:L-amino acid transmembrane transporter activity"/>
    <property type="evidence" value="ECO:0007669"/>
    <property type="project" value="TreeGrafter"/>
</dbReference>
<dbReference type="EMBL" id="JBGBPQ010000025">
    <property type="protein sequence ID" value="KAL1499400.1"/>
    <property type="molecule type" value="Genomic_DNA"/>
</dbReference>
<evidence type="ECO:0000313" key="8">
    <source>
        <dbReference type="Proteomes" id="UP001515480"/>
    </source>
</evidence>
<feature type="domain" description="Amino acid transporter transmembrane" evidence="6">
    <location>
        <begin position="2"/>
        <end position="374"/>
    </location>
</feature>
<feature type="transmembrane region" description="Helical" evidence="5">
    <location>
        <begin position="414"/>
        <end position="437"/>
    </location>
</feature>
<feature type="transmembrane region" description="Helical" evidence="5">
    <location>
        <begin position="32"/>
        <end position="54"/>
    </location>
</feature>
<comment type="subcellular location">
    <subcellularLocation>
        <location evidence="1">Membrane</location>
        <topology evidence="1">Multi-pass membrane protein</topology>
    </subcellularLocation>
</comment>
<dbReference type="AlphaFoldDB" id="A0AB34IJ23"/>
<evidence type="ECO:0000256" key="2">
    <source>
        <dbReference type="ARBA" id="ARBA00022692"/>
    </source>
</evidence>
<feature type="transmembrane region" description="Helical" evidence="5">
    <location>
        <begin position="343"/>
        <end position="365"/>
    </location>
</feature>
<evidence type="ECO:0000313" key="7">
    <source>
        <dbReference type="EMBL" id="KAL1499400.1"/>
    </source>
</evidence>
<dbReference type="InterPro" id="IPR013057">
    <property type="entry name" value="AA_transpt_TM"/>
</dbReference>
<keyword evidence="2 5" id="KW-0812">Transmembrane</keyword>
<name>A0AB34IJ23_PRYPA</name>
<evidence type="ECO:0000256" key="3">
    <source>
        <dbReference type="ARBA" id="ARBA00022989"/>
    </source>
</evidence>
<dbReference type="PANTHER" id="PTHR22950">
    <property type="entry name" value="AMINO ACID TRANSPORTER"/>
    <property type="match status" value="1"/>
</dbReference>
<feature type="transmembrane region" description="Helical" evidence="5">
    <location>
        <begin position="92"/>
        <end position="110"/>
    </location>
</feature>
<keyword evidence="3 5" id="KW-1133">Transmembrane helix</keyword>
<feature type="transmembrane region" description="Helical" evidence="5">
    <location>
        <begin position="320"/>
        <end position="337"/>
    </location>
</feature>
<dbReference type="Pfam" id="PF01490">
    <property type="entry name" value="Aa_trans"/>
    <property type="match status" value="1"/>
</dbReference>
<feature type="transmembrane region" description="Helical" evidence="5">
    <location>
        <begin position="271"/>
        <end position="291"/>
    </location>
</feature>
<accession>A0AB34IJ23</accession>
<keyword evidence="8" id="KW-1185">Reference proteome</keyword>
<keyword evidence="4 5" id="KW-0472">Membrane</keyword>
<evidence type="ECO:0000256" key="5">
    <source>
        <dbReference type="SAM" id="Phobius"/>
    </source>
</evidence>
<comment type="caution">
    <text evidence="7">The sequence shown here is derived from an EMBL/GenBank/DDBJ whole genome shotgun (WGS) entry which is preliminary data.</text>
</comment>
<evidence type="ECO:0000256" key="4">
    <source>
        <dbReference type="ARBA" id="ARBA00023136"/>
    </source>
</evidence>
<gene>
    <name evidence="7" type="ORF">AB1Y20_011606</name>
</gene>
<evidence type="ECO:0000259" key="6">
    <source>
        <dbReference type="Pfam" id="PF01490"/>
    </source>
</evidence>
<reference evidence="7 8" key="1">
    <citation type="journal article" date="2024" name="Science">
        <title>Giant polyketide synthase enzymes in the biosynthesis of giant marine polyether toxins.</title>
        <authorList>
            <person name="Fallon T.R."/>
            <person name="Shende V.V."/>
            <person name="Wierzbicki I.H."/>
            <person name="Pendleton A.L."/>
            <person name="Watervoot N.F."/>
            <person name="Auber R.P."/>
            <person name="Gonzalez D.J."/>
            <person name="Wisecaver J.H."/>
            <person name="Moore B.S."/>
        </authorList>
    </citation>
    <scope>NUCLEOTIDE SEQUENCE [LARGE SCALE GENOMIC DNA]</scope>
    <source>
        <strain evidence="7 8">12B1</strain>
    </source>
</reference>
<feature type="transmembrane region" description="Helical" evidence="5">
    <location>
        <begin position="227"/>
        <end position="251"/>
    </location>
</feature>
<dbReference type="GO" id="GO:0016020">
    <property type="term" value="C:membrane"/>
    <property type="evidence" value="ECO:0007669"/>
    <property type="project" value="UniProtKB-SubCell"/>
</dbReference>
<feature type="transmembrane region" description="Helical" evidence="5">
    <location>
        <begin position="147"/>
        <end position="170"/>
    </location>
</feature>
<dbReference type="Proteomes" id="UP001515480">
    <property type="component" value="Unassembled WGS sequence"/>
</dbReference>
<protein>
    <recommendedName>
        <fullName evidence="6">Amino acid transporter transmembrane domain-containing protein</fullName>
    </recommendedName>
</protein>
<organism evidence="7 8">
    <name type="scientific">Prymnesium parvum</name>
    <name type="common">Toxic golden alga</name>
    <dbReference type="NCBI Taxonomy" id="97485"/>
    <lineage>
        <taxon>Eukaryota</taxon>
        <taxon>Haptista</taxon>
        <taxon>Haptophyta</taxon>
        <taxon>Prymnesiophyceae</taxon>
        <taxon>Prymnesiales</taxon>
        <taxon>Prymnesiaceae</taxon>
        <taxon>Prymnesium</taxon>
    </lineage>
</organism>
<evidence type="ECO:0000256" key="1">
    <source>
        <dbReference type="ARBA" id="ARBA00004141"/>
    </source>
</evidence>
<sequence length="451" mass="46258">MATWHATVTALVKTIVGAGVLALPFAFAQTGYLAAVALLSLAAGAQLFALQLLAQLSLAAADTPSYRAFALEAFGSAAAAAAAEAINGIHCFALATACLIVLGDLCPALARSRGAHARRASIALLGVGLELPLLCRRSLRGLRHTSAIGNAAVALLAALTALFAAGVLHPAAPPSVRVGLLPPQGGASPLASHAGVLGVFVFSFECAMNVPTLVVEMDQPSARRVESAVSAGVGLSLVAYLLIGGCGAAAFGAAVSPNLLLSFPSGEADKLADACAVAARLAMLLSVAFTYPLMMHPARNSAALVLFSQPAASLSSEQRGLLTLGLFACSVMVAMLVESLDLALGLVGGSTGILIGFVFPALFFFQIKGRQMDSQDMADDGATDSKRFDLDLERSTAYLYLIDRGRTRRMRMGACAMAVGGLLLIPVLVGAQVLQIISATHESHKHKTNAD</sequence>